<dbReference type="InterPro" id="IPR011008">
    <property type="entry name" value="Dimeric_a/b-barrel"/>
</dbReference>
<accession>A0A069E415</accession>
<dbReference type="Proteomes" id="UP000027446">
    <property type="component" value="Unassembled WGS sequence"/>
</dbReference>
<organism evidence="3 4">
    <name type="scientific">Hyphomonas adhaerens MHS-3</name>
    <dbReference type="NCBI Taxonomy" id="1280949"/>
    <lineage>
        <taxon>Bacteria</taxon>
        <taxon>Pseudomonadati</taxon>
        <taxon>Pseudomonadota</taxon>
        <taxon>Alphaproteobacteria</taxon>
        <taxon>Hyphomonadales</taxon>
        <taxon>Hyphomonadaceae</taxon>
        <taxon>Hyphomonas</taxon>
    </lineage>
</organism>
<dbReference type="eggNOG" id="COG2350">
    <property type="taxonomic scope" value="Bacteria"/>
</dbReference>
<keyword evidence="4" id="KW-1185">Reference proteome</keyword>
<dbReference type="STRING" id="1280949.HAD_04810"/>
<dbReference type="AlphaFoldDB" id="A0A069E415"/>
<proteinExistence type="inferred from homology"/>
<dbReference type="Pfam" id="PF03795">
    <property type="entry name" value="YCII"/>
    <property type="match status" value="1"/>
</dbReference>
<dbReference type="RefSeq" id="WP_035569730.1">
    <property type="nucleotide sequence ID" value="NZ_ARYH01000001.1"/>
</dbReference>
<dbReference type="Gene3D" id="3.30.70.1060">
    <property type="entry name" value="Dimeric alpha+beta barrel"/>
    <property type="match status" value="1"/>
</dbReference>
<evidence type="ECO:0000313" key="4">
    <source>
        <dbReference type="Proteomes" id="UP000027446"/>
    </source>
</evidence>
<evidence type="ECO:0000313" key="3">
    <source>
        <dbReference type="EMBL" id="KCZ84975.1"/>
    </source>
</evidence>
<name>A0A069E415_9PROT</name>
<comment type="caution">
    <text evidence="3">The sequence shown here is derived from an EMBL/GenBank/DDBJ whole genome shotgun (WGS) entry which is preliminary data.</text>
</comment>
<dbReference type="PANTHER" id="PTHR33606:SF3">
    <property type="entry name" value="PROTEIN YCII"/>
    <property type="match status" value="1"/>
</dbReference>
<protein>
    <recommendedName>
        <fullName evidence="2">YCII-related domain-containing protein</fullName>
    </recommendedName>
</protein>
<dbReference type="EMBL" id="ARYH01000001">
    <property type="protein sequence ID" value="KCZ84975.1"/>
    <property type="molecule type" value="Genomic_DNA"/>
</dbReference>
<dbReference type="PANTHER" id="PTHR33606">
    <property type="entry name" value="PROTEIN YCII"/>
    <property type="match status" value="1"/>
</dbReference>
<evidence type="ECO:0000259" key="2">
    <source>
        <dbReference type="Pfam" id="PF03795"/>
    </source>
</evidence>
<evidence type="ECO:0000256" key="1">
    <source>
        <dbReference type="ARBA" id="ARBA00007689"/>
    </source>
</evidence>
<dbReference type="OrthoDB" id="2293521at2"/>
<dbReference type="SUPFAM" id="SSF54909">
    <property type="entry name" value="Dimeric alpha+beta barrel"/>
    <property type="match status" value="1"/>
</dbReference>
<dbReference type="InterPro" id="IPR005545">
    <property type="entry name" value="YCII"/>
</dbReference>
<reference evidence="3 4" key="1">
    <citation type="journal article" date="2014" name="Antonie Van Leeuwenhoek">
        <title>Hyphomonas beringensis sp. nov. and Hyphomonas chukchiensis sp. nov., isolated from surface seawater of the Bering Sea and Chukchi Sea.</title>
        <authorList>
            <person name="Li C."/>
            <person name="Lai Q."/>
            <person name="Li G."/>
            <person name="Dong C."/>
            <person name="Wang J."/>
            <person name="Liao Y."/>
            <person name="Shao Z."/>
        </authorList>
    </citation>
    <scope>NUCLEOTIDE SEQUENCE [LARGE SCALE GENOMIC DNA]</scope>
    <source>
        <strain evidence="3 4">MHS-3</strain>
    </source>
</reference>
<comment type="similarity">
    <text evidence="1">Belongs to the YciI family.</text>
</comment>
<dbReference type="InterPro" id="IPR051807">
    <property type="entry name" value="Sec-metab_biosynth-assoc"/>
</dbReference>
<gene>
    <name evidence="3" type="ORF">HAD_04810</name>
</gene>
<dbReference type="PATRIC" id="fig|1280949.3.peg.980"/>
<sequence length="98" mass="10433">MPLFCLHCLDKADGGAEARAKARPDHLAWAKDLGPCVRMVGPLLDADGNMVGSVFLLEAADLAAAKAIHAQDPYVKEGVFGHVHINETRWAMGEGKPA</sequence>
<feature type="domain" description="YCII-related" evidence="2">
    <location>
        <begin position="4"/>
        <end position="87"/>
    </location>
</feature>